<proteinExistence type="inferred from homology"/>
<dbReference type="Proteomes" id="UP000838763">
    <property type="component" value="Unassembled WGS sequence"/>
</dbReference>
<dbReference type="GO" id="GO:0030036">
    <property type="term" value="P:actin cytoskeleton organization"/>
    <property type="evidence" value="ECO:0007669"/>
    <property type="project" value="InterPro"/>
</dbReference>
<organism evidence="11 12">
    <name type="scientific">Parascedosporium putredinis</name>
    <dbReference type="NCBI Taxonomy" id="1442378"/>
    <lineage>
        <taxon>Eukaryota</taxon>
        <taxon>Fungi</taxon>
        <taxon>Dikarya</taxon>
        <taxon>Ascomycota</taxon>
        <taxon>Pezizomycotina</taxon>
        <taxon>Sordariomycetes</taxon>
        <taxon>Hypocreomycetidae</taxon>
        <taxon>Microascales</taxon>
        <taxon>Microascaceae</taxon>
        <taxon>Parascedosporium</taxon>
    </lineage>
</organism>
<protein>
    <recommendedName>
        <fullName evidence="3">F-actin-capping protein subunit beta</fullName>
    </recommendedName>
</protein>
<dbReference type="InterPro" id="IPR043151">
    <property type="entry name" value="BAH_sf"/>
</dbReference>
<name>A0A9P1MAF5_9PEZI</name>
<evidence type="ECO:0000256" key="8">
    <source>
        <dbReference type="ARBA" id="ARBA00044965"/>
    </source>
</evidence>
<reference evidence="11" key="1">
    <citation type="submission" date="2022-11" db="EMBL/GenBank/DDBJ databases">
        <authorList>
            <person name="Scott C."/>
            <person name="Bruce N."/>
        </authorList>
    </citation>
    <scope>NUCLEOTIDE SEQUENCE</scope>
</reference>
<comment type="similarity">
    <text evidence="2">Belongs to the F-actin-capping protein beta subunit family.</text>
</comment>
<keyword evidence="6" id="KW-0009">Actin-binding</keyword>
<dbReference type="PROSITE" id="PS51038">
    <property type="entry name" value="BAH"/>
    <property type="match status" value="1"/>
</dbReference>
<dbReference type="PANTHER" id="PTHR10619:SF0">
    <property type="entry name" value="F-ACTIN-CAPPING PROTEIN SUBUNIT BETA ISOFORMS 1 AND 2"/>
    <property type="match status" value="1"/>
</dbReference>
<comment type="caution">
    <text evidence="11">The sequence shown here is derived from an EMBL/GenBank/DDBJ whole genome shotgun (WGS) entry which is preliminary data.</text>
</comment>
<evidence type="ECO:0000313" key="11">
    <source>
        <dbReference type="EMBL" id="CAI4216189.1"/>
    </source>
</evidence>
<dbReference type="PRINTS" id="PR00192">
    <property type="entry name" value="FACTINCAPB"/>
</dbReference>
<feature type="domain" description="BAH" evidence="10">
    <location>
        <begin position="78"/>
        <end position="210"/>
    </location>
</feature>
<dbReference type="InterPro" id="IPR037282">
    <property type="entry name" value="CapZ_alpha/beta"/>
</dbReference>
<evidence type="ECO:0000256" key="4">
    <source>
        <dbReference type="ARBA" id="ARBA00022467"/>
    </source>
</evidence>
<dbReference type="SUPFAM" id="SSF90096">
    <property type="entry name" value="Subunits of heterodimeric actin filament capping protein Capz"/>
    <property type="match status" value="1"/>
</dbReference>
<dbReference type="InterPro" id="IPR001025">
    <property type="entry name" value="BAH_dom"/>
</dbReference>
<dbReference type="EMBL" id="CALLCH030000015">
    <property type="protein sequence ID" value="CAI4216189.1"/>
    <property type="molecule type" value="Genomic_DNA"/>
</dbReference>
<dbReference type="InterPro" id="IPR001698">
    <property type="entry name" value="CAPZB"/>
</dbReference>
<keyword evidence="12" id="KW-1185">Reference proteome</keyword>
<dbReference type="InterPro" id="IPR011011">
    <property type="entry name" value="Znf_FYVE_PHD"/>
</dbReference>
<evidence type="ECO:0000259" key="10">
    <source>
        <dbReference type="PROSITE" id="PS51038"/>
    </source>
</evidence>
<dbReference type="AlphaFoldDB" id="A0A9P1MAF5"/>
<dbReference type="FunFam" id="3.90.1150.210:FF:000005">
    <property type="entry name" value="F-actin-capping protein subunit beta"/>
    <property type="match status" value="1"/>
</dbReference>
<feature type="region of interest" description="Disordered" evidence="9">
    <location>
        <begin position="387"/>
        <end position="421"/>
    </location>
</feature>
<dbReference type="GO" id="GO:0008290">
    <property type="term" value="C:F-actin capping protein complex"/>
    <property type="evidence" value="ECO:0007669"/>
    <property type="project" value="InterPro"/>
</dbReference>
<dbReference type="OrthoDB" id="10259622at2759"/>
<dbReference type="GO" id="GO:0051015">
    <property type="term" value="F:actin filament binding"/>
    <property type="evidence" value="ECO:0007669"/>
    <property type="project" value="TreeGrafter"/>
</dbReference>
<dbReference type="Gene3D" id="2.30.30.490">
    <property type="match status" value="1"/>
</dbReference>
<dbReference type="SUPFAM" id="SSF57903">
    <property type="entry name" value="FYVE/PHD zinc finger"/>
    <property type="match status" value="1"/>
</dbReference>
<evidence type="ECO:0000256" key="6">
    <source>
        <dbReference type="ARBA" id="ARBA00023203"/>
    </source>
</evidence>
<evidence type="ECO:0000256" key="2">
    <source>
        <dbReference type="ARBA" id="ARBA00006039"/>
    </source>
</evidence>
<dbReference type="PROSITE" id="PS00231">
    <property type="entry name" value="F_ACTIN_CAPPING_BETA"/>
    <property type="match status" value="1"/>
</dbReference>
<gene>
    <name evidence="11" type="ORF">PPNO1_LOCUS5850</name>
</gene>
<evidence type="ECO:0000313" key="12">
    <source>
        <dbReference type="Proteomes" id="UP000838763"/>
    </source>
</evidence>
<dbReference type="GO" id="GO:0030479">
    <property type="term" value="C:actin cortical patch"/>
    <property type="evidence" value="ECO:0007669"/>
    <property type="project" value="TreeGrafter"/>
</dbReference>
<comment type="subcellular location">
    <subcellularLocation>
        <location evidence="1">Cytoplasm</location>
        <location evidence="1">Cytoskeleton</location>
    </subcellularLocation>
</comment>
<dbReference type="PANTHER" id="PTHR10619">
    <property type="entry name" value="F-ACTIN-CAPPING PROTEIN SUBUNIT BETA"/>
    <property type="match status" value="1"/>
</dbReference>
<evidence type="ECO:0000256" key="7">
    <source>
        <dbReference type="ARBA" id="ARBA00023212"/>
    </source>
</evidence>
<dbReference type="Pfam" id="PF01115">
    <property type="entry name" value="F_actin_cap_B"/>
    <property type="match status" value="1"/>
</dbReference>
<comment type="subunit">
    <text evidence="8">Component of the F-actin capping complex, composed of a heterodimer of an alpha and a beta subunit.</text>
</comment>
<dbReference type="InterPro" id="IPR042276">
    <property type="entry name" value="CapZ_alpha/beta_2"/>
</dbReference>
<dbReference type="InterPro" id="IPR019771">
    <property type="entry name" value="F-actin_capping_bsu_CS"/>
</dbReference>
<dbReference type="Gene3D" id="3.90.1150.210">
    <property type="entry name" value="F-actin capping protein, beta subunit"/>
    <property type="match status" value="1"/>
</dbReference>
<evidence type="ECO:0000256" key="5">
    <source>
        <dbReference type="ARBA" id="ARBA00022490"/>
    </source>
</evidence>
<keyword evidence="4" id="KW-0117">Actin capping</keyword>
<evidence type="ECO:0000256" key="9">
    <source>
        <dbReference type="SAM" id="MobiDB-lite"/>
    </source>
</evidence>
<dbReference type="GO" id="GO:0000902">
    <property type="term" value="P:cell morphogenesis"/>
    <property type="evidence" value="ECO:0007669"/>
    <property type="project" value="TreeGrafter"/>
</dbReference>
<sequence>MLFFLILYMNVVHLAPFSASHGDGGVPLASSPFAPVGKFKTHETLDLSYSVEPSSKWQEMTRYNSFVLNGAKYFSEGFIYVANDASIERQQEPAGKTSPRRRTEDEWVARILEIRASDEHHVYARVYWMYWPDELPAGTTDGRKYVQGRLPYHGAHELIASNHMDIINVVSVTAMAHVNHWVEENDDEIQNALYWRQAFDFRNLELSSVEPVCKCGQPEHPDKTLVGCSNEVCGKWLHDDCLIHDALMRAYERLGKDQPYIPVGEGAKKVEDDSDGTKNPPLSPTETGINETQQTIDVKADVQEKPDVTALPDEKIESTPEVAAGEVAAKGDTPGKKKRVKATNGFSAREKAIKPYLGLFSGSLKMDSSPPEVEIVDLRDNVKGGLTTWTEPSNASSAIPRSTRIARPSPPTDSQALSAPRNLLRTSPYHTAFKPSETVIPSFHHFATVSLTLRLERPLISPNKMASQDPFDSALDLLRRLDPKHTTTHLNNIISLAPDLTEDLLSSVDQPLTIKRCRQTGRDYLLCDYNRDGDSSEGAGEGAVPSERVRAMEIKANDAFDVYRELYYEGGVSSVYFWNLDDGFAGVVLLKKASLWRRYLQGVWDSIHVFEAIERGRTTHYKLTSTVILHLSTASGGASSDMDLSGNMTRQVEQELPVESDDSHIANVGRLVEDMELKMRNLLQEVYFGKAKDVVADLRSLGSLSEGAKDREAQKEIIGSMRR</sequence>
<accession>A0A9P1MAF5</accession>
<evidence type="ECO:0000256" key="1">
    <source>
        <dbReference type="ARBA" id="ARBA00004245"/>
    </source>
</evidence>
<evidence type="ECO:0000256" key="3">
    <source>
        <dbReference type="ARBA" id="ARBA00021859"/>
    </source>
</evidence>
<feature type="compositionally biased region" description="Polar residues" evidence="9">
    <location>
        <begin position="387"/>
        <end position="400"/>
    </location>
</feature>
<feature type="region of interest" description="Disordered" evidence="9">
    <location>
        <begin position="264"/>
        <end position="292"/>
    </location>
</feature>
<keyword evidence="5" id="KW-0963">Cytoplasm</keyword>
<dbReference type="GO" id="GO:0051016">
    <property type="term" value="P:barbed-end actin filament capping"/>
    <property type="evidence" value="ECO:0007669"/>
    <property type="project" value="InterPro"/>
</dbReference>
<dbReference type="GO" id="GO:0003682">
    <property type="term" value="F:chromatin binding"/>
    <property type="evidence" value="ECO:0007669"/>
    <property type="project" value="InterPro"/>
</dbReference>
<keyword evidence="7" id="KW-0206">Cytoskeleton</keyword>
<dbReference type="CDD" id="cd04370">
    <property type="entry name" value="BAH"/>
    <property type="match status" value="1"/>
</dbReference>